<name>M3DLU9_9ACTN</name>
<gene>
    <name evidence="3" type="ORF">SBD_0589</name>
</gene>
<dbReference type="GO" id="GO:0070819">
    <property type="term" value="F:menaquinone-dependent protoporphyrinogen oxidase activity"/>
    <property type="evidence" value="ECO:0007669"/>
    <property type="project" value="TreeGrafter"/>
</dbReference>
<organism evidence="3 4">
    <name type="scientific">Streptomyces bottropensis ATCC 25435</name>
    <dbReference type="NCBI Taxonomy" id="1054862"/>
    <lineage>
        <taxon>Bacteria</taxon>
        <taxon>Bacillati</taxon>
        <taxon>Actinomycetota</taxon>
        <taxon>Actinomycetes</taxon>
        <taxon>Kitasatosporales</taxon>
        <taxon>Streptomycetaceae</taxon>
        <taxon>Streptomyces</taxon>
    </lineage>
</organism>
<dbReference type="EMBL" id="KB405056">
    <property type="protein sequence ID" value="EMF57917.1"/>
    <property type="molecule type" value="Genomic_DNA"/>
</dbReference>
<dbReference type="Proteomes" id="UP000030760">
    <property type="component" value="Unassembled WGS sequence"/>
</dbReference>
<sequence length="198" mass="21577">MEPGNGRPDDPAPHGVTEERYEGCERRRTVMLNKVLVAYGTTNGSTAQIAEAIADVLRGEGLTVEAMPARSVTNLESFDVVVVGGGLYAGRWHKDARRFVRRYARELAERPLWLFSSGPLDASASEREIPPVPGVRRTMIRLDVEEHVTFGGCLGEGAKGFIARKIVSFGKGGDFRDFDQMRAGTSATSTGSRRGRHG</sequence>
<dbReference type="InterPro" id="IPR008254">
    <property type="entry name" value="Flavodoxin/NO_synth"/>
</dbReference>
<dbReference type="Gene3D" id="3.40.50.360">
    <property type="match status" value="1"/>
</dbReference>
<feature type="domain" description="Flavodoxin-like" evidence="2">
    <location>
        <begin position="35"/>
        <end position="198"/>
    </location>
</feature>
<dbReference type="PANTHER" id="PTHR38030:SF2">
    <property type="entry name" value="PROTOPORPHYRINOGEN IX DEHYDROGENASE [QUINONE]"/>
    <property type="match status" value="1"/>
</dbReference>
<dbReference type="InterPro" id="IPR029039">
    <property type="entry name" value="Flavoprotein-like_sf"/>
</dbReference>
<accession>M3DLU9</accession>
<dbReference type="InterPro" id="IPR052200">
    <property type="entry name" value="Protoporphyrinogen_IX_DH"/>
</dbReference>
<feature type="compositionally biased region" description="Basic and acidic residues" evidence="1">
    <location>
        <begin position="7"/>
        <end position="21"/>
    </location>
</feature>
<dbReference type="AlphaFoldDB" id="M3DLU9"/>
<dbReference type="Pfam" id="PF12724">
    <property type="entry name" value="Flavodoxin_5"/>
    <property type="match status" value="1"/>
</dbReference>
<proteinExistence type="predicted"/>
<dbReference type="PANTHER" id="PTHR38030">
    <property type="entry name" value="PROTOPORPHYRINOGEN IX DEHYDROGENASE [MENAQUINONE]"/>
    <property type="match status" value="1"/>
</dbReference>
<dbReference type="GO" id="GO:0010181">
    <property type="term" value="F:FMN binding"/>
    <property type="evidence" value="ECO:0007669"/>
    <property type="project" value="InterPro"/>
</dbReference>
<reference evidence="4" key="1">
    <citation type="journal article" date="2013" name="Genome Announc.">
        <title>Draft Genome Sequence of Streptomyces bottropensis ATCC 25435, a Bottromycin-Producing Actinomycete.</title>
        <authorList>
            <person name="Zhang H."/>
            <person name="Zhou W."/>
            <person name="Zhuang Y."/>
            <person name="Liang X."/>
            <person name="Liu T."/>
        </authorList>
    </citation>
    <scope>NUCLEOTIDE SEQUENCE [LARGE SCALE GENOMIC DNA]</scope>
    <source>
        <strain evidence="4">ATCC 25435</strain>
    </source>
</reference>
<evidence type="ECO:0000259" key="2">
    <source>
        <dbReference type="PROSITE" id="PS50902"/>
    </source>
</evidence>
<dbReference type="InterPro" id="IPR026816">
    <property type="entry name" value="Flavodoxin_dom"/>
</dbReference>
<evidence type="ECO:0000313" key="3">
    <source>
        <dbReference type="EMBL" id="EMF57917.1"/>
    </source>
</evidence>
<protein>
    <submittedName>
        <fullName evidence="3">Flavodoxin</fullName>
    </submittedName>
</protein>
<feature type="region of interest" description="Disordered" evidence="1">
    <location>
        <begin position="1"/>
        <end position="21"/>
    </location>
</feature>
<dbReference type="SUPFAM" id="SSF52218">
    <property type="entry name" value="Flavoproteins"/>
    <property type="match status" value="1"/>
</dbReference>
<dbReference type="PROSITE" id="PS50902">
    <property type="entry name" value="FLAVODOXIN_LIKE"/>
    <property type="match status" value="1"/>
</dbReference>
<dbReference type="GO" id="GO:0006783">
    <property type="term" value="P:heme biosynthetic process"/>
    <property type="evidence" value="ECO:0007669"/>
    <property type="project" value="TreeGrafter"/>
</dbReference>
<evidence type="ECO:0000313" key="4">
    <source>
        <dbReference type="Proteomes" id="UP000030760"/>
    </source>
</evidence>
<dbReference type="CDD" id="cd00133">
    <property type="entry name" value="PTS_IIB"/>
    <property type="match status" value="1"/>
</dbReference>
<evidence type="ECO:0000256" key="1">
    <source>
        <dbReference type="SAM" id="MobiDB-lite"/>
    </source>
</evidence>